<dbReference type="EMBL" id="REGN01004924">
    <property type="protein sequence ID" value="RNA15558.1"/>
    <property type="molecule type" value="Genomic_DNA"/>
</dbReference>
<dbReference type="InterPro" id="IPR025476">
    <property type="entry name" value="Helitron_helicase-like"/>
</dbReference>
<sequence length="446" mass="52583">MNGKINFLKKSDEELKGTFEILLNNEDNNQANDSKLIKDALLWLKSNNQLYQKSLAAIERIDGHFKKSAATGTFNGYPSVESLTLSSKKNCIQMEIDNQSETGLVINLDERHCRQFVEKIDSKIGYSFEKGKNNEYKKVKIFSNDSDTEPKIFPHLFPSGKGYFERSCNSVTLTQYFRIRLLNCDHRWRDDKYYLFYAYDRITRERIFKVNSMIKARQNLIVEKNVSNFRENEFEDYFQYGNSIPRSITGSKSYWKSKYYDSIALTNSKGLPDLFVTLTANDSLPELKMVLAEKKNQCPLFNPVEVSELFFRRLHLTMKYIKPSDPKKGRHFVQSNARVIFIPTCIPEREFKFLKRKHELIEMDPDDDDIFKDSAYDYYMKRPLDSIFESMTFFEFHKKFEIYLKTSKRQVPKSRMVNVHIDLEANKVVKRNSDIIVRTTFYNSID</sequence>
<keyword evidence="2" id="KW-0378">Hydrolase</keyword>
<dbReference type="Proteomes" id="UP000276133">
    <property type="component" value="Unassembled WGS sequence"/>
</dbReference>
<keyword evidence="2" id="KW-0347">Helicase</keyword>
<keyword evidence="2" id="KW-0255">Endonuclease</keyword>
<evidence type="ECO:0000313" key="2">
    <source>
        <dbReference type="EMBL" id="RNA15558.1"/>
    </source>
</evidence>
<name>A0A3M7QX42_BRAPC</name>
<dbReference type="GO" id="GO:0004386">
    <property type="term" value="F:helicase activity"/>
    <property type="evidence" value="ECO:0007669"/>
    <property type="project" value="UniProtKB-KW"/>
</dbReference>
<reference evidence="2 3" key="1">
    <citation type="journal article" date="2018" name="Sci. Rep.">
        <title>Genomic signatures of local adaptation to the degree of environmental predictability in rotifers.</title>
        <authorList>
            <person name="Franch-Gras L."/>
            <person name="Hahn C."/>
            <person name="Garcia-Roger E.M."/>
            <person name="Carmona M.J."/>
            <person name="Serra M."/>
            <person name="Gomez A."/>
        </authorList>
    </citation>
    <scope>NUCLEOTIDE SEQUENCE [LARGE SCALE GENOMIC DNA]</scope>
    <source>
        <strain evidence="2">HYR1</strain>
    </source>
</reference>
<proteinExistence type="predicted"/>
<gene>
    <name evidence="2" type="ORF">BpHYR1_033475</name>
</gene>
<protein>
    <submittedName>
        <fullName evidence="2">Replicase helicase endonuclease</fullName>
    </submittedName>
</protein>
<organism evidence="2 3">
    <name type="scientific">Brachionus plicatilis</name>
    <name type="common">Marine rotifer</name>
    <name type="synonym">Brachionus muelleri</name>
    <dbReference type="NCBI Taxonomy" id="10195"/>
    <lineage>
        <taxon>Eukaryota</taxon>
        <taxon>Metazoa</taxon>
        <taxon>Spiralia</taxon>
        <taxon>Gnathifera</taxon>
        <taxon>Rotifera</taxon>
        <taxon>Eurotatoria</taxon>
        <taxon>Monogononta</taxon>
        <taxon>Pseudotrocha</taxon>
        <taxon>Ploima</taxon>
        <taxon>Brachionidae</taxon>
        <taxon>Brachionus</taxon>
    </lineage>
</organism>
<evidence type="ECO:0000259" key="1">
    <source>
        <dbReference type="Pfam" id="PF14214"/>
    </source>
</evidence>
<keyword evidence="2" id="KW-0547">Nucleotide-binding</keyword>
<dbReference type="Pfam" id="PF14214">
    <property type="entry name" value="Helitron_like_N"/>
    <property type="match status" value="1"/>
</dbReference>
<accession>A0A3M7QX42</accession>
<dbReference type="GO" id="GO:0004519">
    <property type="term" value="F:endonuclease activity"/>
    <property type="evidence" value="ECO:0007669"/>
    <property type="project" value="UniProtKB-KW"/>
</dbReference>
<keyword evidence="3" id="KW-1185">Reference proteome</keyword>
<comment type="caution">
    <text evidence="2">The sequence shown here is derived from an EMBL/GenBank/DDBJ whole genome shotgun (WGS) entry which is preliminary data.</text>
</comment>
<keyword evidence="2" id="KW-0540">Nuclease</keyword>
<keyword evidence="2" id="KW-0067">ATP-binding</keyword>
<dbReference type="AlphaFoldDB" id="A0A3M7QX42"/>
<dbReference type="OrthoDB" id="416437at2759"/>
<evidence type="ECO:0000313" key="3">
    <source>
        <dbReference type="Proteomes" id="UP000276133"/>
    </source>
</evidence>
<feature type="domain" description="Helitron helicase-like" evidence="1">
    <location>
        <begin position="222"/>
        <end position="328"/>
    </location>
</feature>